<dbReference type="RefSeq" id="WP_004880944.1">
    <property type="nucleotide sequence ID" value="NZ_AKIQ01000018.1"/>
</dbReference>
<organism evidence="2 3">
    <name type="scientific">Acinetobacter venetianus (strain ATCC 31012 / DSM 23050 / BCRC 14357 / CCUG 45561 / CIP 110063 / KCTC 2702 / LMG 19082 / RAG-1)</name>
    <dbReference type="NCBI Taxonomy" id="1191460"/>
    <lineage>
        <taxon>Bacteria</taxon>
        <taxon>Pseudomonadati</taxon>
        <taxon>Pseudomonadota</taxon>
        <taxon>Gammaproteobacteria</taxon>
        <taxon>Moraxellales</taxon>
        <taxon>Moraxellaceae</taxon>
        <taxon>Acinetobacter</taxon>
    </lineage>
</organism>
<dbReference type="GeneID" id="58195508"/>
<evidence type="ECO:0008006" key="4">
    <source>
        <dbReference type="Google" id="ProtNLM"/>
    </source>
</evidence>
<evidence type="ECO:0000256" key="1">
    <source>
        <dbReference type="SAM" id="Phobius"/>
    </source>
</evidence>
<dbReference type="HOGENOM" id="CLU_056545_1_0_6"/>
<proteinExistence type="predicted"/>
<keyword evidence="1" id="KW-0472">Membrane</keyword>
<protein>
    <recommendedName>
        <fullName evidence="4">TIGR00341 family protein</fullName>
    </recommendedName>
</protein>
<dbReference type="PATRIC" id="fig|1191460.12.peg.2662"/>
<feature type="transmembrane region" description="Helical" evidence="1">
    <location>
        <begin position="83"/>
        <end position="104"/>
    </location>
</feature>
<sequence>MENEKDKATIVINDHPEQEKIEVLKEKLRYKQALRENSKKIDHKLVRLNIQADALPTKTFFIMNALAAVIAGYGLLADSSAVVIGAMLVAMMLGPISGIALSFIDNRWILFVTALKTLALGVAMIFGIGVILGLINFNMPLTHEILSRTQPNVIDLMIALAGGAAGAFASVSPRLSVAVVGVAVATALVPPLVASGILLAHWDLRLSANAMLLAFTNIIAIQISSSLVLWIAGFRRGSDEEVQSNVIEFIKRNFVSLLFLLVLGVYLTANFLHMIQKQIYETKARTAIISTLNKNNNIIDKIQFDAQSEYTLARVVVEGDTVPSSVEIQKLNDVLPKDTKKKPTIVQVRFIPIHIIQVGDKQALNLSDQAAKRLITQ</sequence>
<feature type="transmembrane region" description="Helical" evidence="1">
    <location>
        <begin position="110"/>
        <end position="132"/>
    </location>
</feature>
<dbReference type="OrthoDB" id="9790659at2"/>
<feature type="transmembrane region" description="Helical" evidence="1">
    <location>
        <begin position="254"/>
        <end position="275"/>
    </location>
</feature>
<feature type="transmembrane region" description="Helical" evidence="1">
    <location>
        <begin position="153"/>
        <end position="171"/>
    </location>
</feature>
<dbReference type="PANTHER" id="PTHR20992:SF9">
    <property type="entry name" value="AT15442P-RELATED"/>
    <property type="match status" value="1"/>
</dbReference>
<dbReference type="eggNOG" id="COG1808">
    <property type="taxonomic scope" value="Bacteria"/>
</dbReference>
<dbReference type="Pfam" id="PF04087">
    <property type="entry name" value="DUF389"/>
    <property type="match status" value="1"/>
</dbReference>
<feature type="transmembrane region" description="Helical" evidence="1">
    <location>
        <begin position="59"/>
        <end position="76"/>
    </location>
</feature>
<dbReference type="Proteomes" id="UP000018445">
    <property type="component" value="Unassembled WGS sequence"/>
</dbReference>
<accession>N8ZQW4</accession>
<feature type="transmembrane region" description="Helical" evidence="1">
    <location>
        <begin position="177"/>
        <end position="200"/>
    </location>
</feature>
<keyword evidence="1" id="KW-1133">Transmembrane helix</keyword>
<name>N8ZQW4_ACIVR</name>
<keyword evidence="3" id="KW-1185">Reference proteome</keyword>
<dbReference type="AlphaFoldDB" id="N8ZQW4"/>
<comment type="caution">
    <text evidence="2">The sequence shown here is derived from an EMBL/GenBank/DDBJ whole genome shotgun (WGS) entry which is preliminary data.</text>
</comment>
<gene>
    <name evidence="2" type="ORF">F959_02665</name>
</gene>
<keyword evidence="1" id="KW-0812">Transmembrane</keyword>
<evidence type="ECO:0000313" key="2">
    <source>
        <dbReference type="EMBL" id="ENV36144.1"/>
    </source>
</evidence>
<dbReference type="PANTHER" id="PTHR20992">
    <property type="entry name" value="AT15442P-RELATED"/>
    <property type="match status" value="1"/>
</dbReference>
<dbReference type="EMBL" id="APPO01000019">
    <property type="protein sequence ID" value="ENV36144.1"/>
    <property type="molecule type" value="Genomic_DNA"/>
</dbReference>
<evidence type="ECO:0000313" key="3">
    <source>
        <dbReference type="Proteomes" id="UP000018445"/>
    </source>
</evidence>
<feature type="transmembrane region" description="Helical" evidence="1">
    <location>
        <begin position="212"/>
        <end position="234"/>
    </location>
</feature>
<dbReference type="InterPro" id="IPR005240">
    <property type="entry name" value="DUF389"/>
</dbReference>
<reference evidence="2 3" key="1">
    <citation type="submission" date="2013-02" db="EMBL/GenBank/DDBJ databases">
        <title>The Genome Sequence of Acinetobacter venetianus CIP 110063.</title>
        <authorList>
            <consortium name="The Broad Institute Genome Sequencing Platform"/>
            <consortium name="The Broad Institute Genome Sequencing Center for Infectious Disease"/>
            <person name="Cerqueira G."/>
            <person name="Feldgarden M."/>
            <person name="Courvalin P."/>
            <person name="Perichon B."/>
            <person name="Grillot-Courvalin C."/>
            <person name="Clermont D."/>
            <person name="Rocha E."/>
            <person name="Yoon E.-J."/>
            <person name="Nemec A."/>
            <person name="Walker B."/>
            <person name="Young S.K."/>
            <person name="Zeng Q."/>
            <person name="Gargeya S."/>
            <person name="Fitzgerald M."/>
            <person name="Haas B."/>
            <person name="Abouelleil A."/>
            <person name="Alvarado L."/>
            <person name="Arachchi H.M."/>
            <person name="Berlin A.M."/>
            <person name="Chapman S.B."/>
            <person name="Dewar J."/>
            <person name="Goldberg J."/>
            <person name="Griggs A."/>
            <person name="Gujja S."/>
            <person name="Hansen M."/>
            <person name="Howarth C."/>
            <person name="Imamovic A."/>
            <person name="Larimer J."/>
            <person name="McCowan C."/>
            <person name="Murphy C."/>
            <person name="Neiman D."/>
            <person name="Pearson M."/>
            <person name="Priest M."/>
            <person name="Roberts A."/>
            <person name="Saif S."/>
            <person name="Shea T."/>
            <person name="Sisk P."/>
            <person name="Sykes S."/>
            <person name="Wortman J."/>
            <person name="Nusbaum C."/>
            <person name="Birren B."/>
        </authorList>
    </citation>
    <scope>NUCLEOTIDE SEQUENCE [LARGE SCALE GENOMIC DNA]</scope>
    <source>
        <strain evidence="3">ATCC 31012 / DSM 23050 / BCRC 14357 / CCUG 45561 / CIP 110063 / KCTC 2702 / LMG 19082 / RAG-1</strain>
    </source>
</reference>